<comment type="caution">
    <text evidence="1">The sequence shown here is derived from an EMBL/GenBank/DDBJ whole genome shotgun (WGS) entry which is preliminary data.</text>
</comment>
<gene>
    <name evidence="1" type="ORF">JTE90_029273</name>
</gene>
<reference evidence="1 2" key="1">
    <citation type="journal article" date="2022" name="Nat. Ecol. Evol.">
        <title>A masculinizing supergene underlies an exaggerated male reproductive morph in a spider.</title>
        <authorList>
            <person name="Hendrickx F."/>
            <person name="De Corte Z."/>
            <person name="Sonet G."/>
            <person name="Van Belleghem S.M."/>
            <person name="Kostlbacher S."/>
            <person name="Vangestel C."/>
        </authorList>
    </citation>
    <scope>NUCLEOTIDE SEQUENCE [LARGE SCALE GENOMIC DNA]</scope>
    <source>
        <strain evidence="1">W744_W776</strain>
    </source>
</reference>
<dbReference type="AlphaFoldDB" id="A0AAV6TNM9"/>
<accession>A0AAV6TNM9</accession>
<proteinExistence type="predicted"/>
<name>A0AAV6TNM9_9ARAC</name>
<sequence>MEPNQEGSDAWSTYVERLDMYFLDTDTPDDKVSTMITLLPSRIYALLKDIISIDKQKTFDKLVEALKKQLDSPPLTIAERL</sequence>
<dbReference type="EMBL" id="JAFNEN010001797">
    <property type="protein sequence ID" value="KAG8173407.1"/>
    <property type="molecule type" value="Genomic_DNA"/>
</dbReference>
<protein>
    <submittedName>
        <fullName evidence="1">Uncharacterized protein</fullName>
    </submittedName>
</protein>
<keyword evidence="2" id="KW-1185">Reference proteome</keyword>
<organism evidence="1 2">
    <name type="scientific">Oedothorax gibbosus</name>
    <dbReference type="NCBI Taxonomy" id="931172"/>
    <lineage>
        <taxon>Eukaryota</taxon>
        <taxon>Metazoa</taxon>
        <taxon>Ecdysozoa</taxon>
        <taxon>Arthropoda</taxon>
        <taxon>Chelicerata</taxon>
        <taxon>Arachnida</taxon>
        <taxon>Araneae</taxon>
        <taxon>Araneomorphae</taxon>
        <taxon>Entelegynae</taxon>
        <taxon>Araneoidea</taxon>
        <taxon>Linyphiidae</taxon>
        <taxon>Erigoninae</taxon>
        <taxon>Oedothorax</taxon>
    </lineage>
</organism>
<dbReference type="Proteomes" id="UP000827092">
    <property type="component" value="Unassembled WGS sequence"/>
</dbReference>
<evidence type="ECO:0000313" key="2">
    <source>
        <dbReference type="Proteomes" id="UP000827092"/>
    </source>
</evidence>
<evidence type="ECO:0000313" key="1">
    <source>
        <dbReference type="EMBL" id="KAG8173407.1"/>
    </source>
</evidence>